<dbReference type="Proteomes" id="UP000886841">
    <property type="component" value="Unassembled WGS sequence"/>
</dbReference>
<dbReference type="InterPro" id="IPR029753">
    <property type="entry name" value="D-isomer_DH_CS"/>
</dbReference>
<dbReference type="SUPFAM" id="SSF51735">
    <property type="entry name" value="NAD(P)-binding Rossmann-fold domains"/>
    <property type="match status" value="1"/>
</dbReference>
<accession>A0A9D1ELL1</accession>
<dbReference type="InterPro" id="IPR036291">
    <property type="entry name" value="NAD(P)-bd_dom_sf"/>
</dbReference>
<dbReference type="InterPro" id="IPR006140">
    <property type="entry name" value="D-isomer_DH_NAD-bd"/>
</dbReference>
<evidence type="ECO:0000256" key="2">
    <source>
        <dbReference type="ARBA" id="ARBA00023002"/>
    </source>
</evidence>
<feature type="domain" description="D-isomer specific 2-hydroxyacid dehydrogenase NAD-binding" evidence="6">
    <location>
        <begin position="111"/>
        <end position="286"/>
    </location>
</feature>
<sequence>MNKNLIAITDCDHDDIEVESRVMAKEGLEAAWYCCKTEEELIRDCKGYRVLINQYAPMTEKVFQALSPELRVVVRYGVGVDNVDLAAATKYGVKVCNVPDYGMYEVADQAVALTLALTRKVVFCNNRVKSGVWNYQEAIPIYRLSTQTVGIIGIGRIGSAYAERMKAFGMKVLAYDEYARKAGRAQDYMEMVGLEELLERSDVISIHCPLDGNRDLIAGSELKKMKKSAYLINVSRGGIVNEKDLYMALKDGEIAGAACDVFSPEPIARDNPLLTLENFLATPHIAWYSEQAALDLERKVAEEAVRGALDQPLLNVVNK</sequence>
<evidence type="ECO:0000256" key="1">
    <source>
        <dbReference type="ARBA" id="ARBA00005854"/>
    </source>
</evidence>
<dbReference type="Pfam" id="PF00389">
    <property type="entry name" value="2-Hacid_dh"/>
    <property type="match status" value="1"/>
</dbReference>
<evidence type="ECO:0000259" key="6">
    <source>
        <dbReference type="Pfam" id="PF02826"/>
    </source>
</evidence>
<dbReference type="PROSITE" id="PS00065">
    <property type="entry name" value="D_2_HYDROXYACID_DH_1"/>
    <property type="match status" value="1"/>
</dbReference>
<evidence type="ECO:0000313" key="8">
    <source>
        <dbReference type="Proteomes" id="UP000886841"/>
    </source>
</evidence>
<dbReference type="Gene3D" id="3.40.50.720">
    <property type="entry name" value="NAD(P)-binding Rossmann-like Domain"/>
    <property type="match status" value="2"/>
</dbReference>
<feature type="domain" description="D-isomer specific 2-hydroxyacid dehydrogenase catalytic" evidence="5">
    <location>
        <begin position="27"/>
        <end position="318"/>
    </location>
</feature>
<dbReference type="GO" id="GO:0016616">
    <property type="term" value="F:oxidoreductase activity, acting on the CH-OH group of donors, NAD or NADP as acceptor"/>
    <property type="evidence" value="ECO:0007669"/>
    <property type="project" value="InterPro"/>
</dbReference>
<dbReference type="InterPro" id="IPR029752">
    <property type="entry name" value="D-isomer_DH_CS1"/>
</dbReference>
<dbReference type="FunFam" id="3.40.50.720:FF:000203">
    <property type="entry name" value="D-3-phosphoglycerate dehydrogenase (SerA)"/>
    <property type="match status" value="1"/>
</dbReference>
<organism evidence="7 8">
    <name type="scientific">Candidatus Egerieimonas intestinavium</name>
    <dbReference type="NCBI Taxonomy" id="2840777"/>
    <lineage>
        <taxon>Bacteria</taxon>
        <taxon>Bacillati</taxon>
        <taxon>Bacillota</taxon>
        <taxon>Clostridia</taxon>
        <taxon>Lachnospirales</taxon>
        <taxon>Lachnospiraceae</taxon>
        <taxon>Lachnospiraceae incertae sedis</taxon>
        <taxon>Candidatus Egerieimonas</taxon>
    </lineage>
</organism>
<evidence type="ECO:0000256" key="4">
    <source>
        <dbReference type="RuleBase" id="RU003719"/>
    </source>
</evidence>
<dbReference type="PANTHER" id="PTHR43761:SF1">
    <property type="entry name" value="D-ISOMER SPECIFIC 2-HYDROXYACID DEHYDROGENASE CATALYTIC DOMAIN-CONTAINING PROTEIN-RELATED"/>
    <property type="match status" value="1"/>
</dbReference>
<dbReference type="PANTHER" id="PTHR43761">
    <property type="entry name" value="D-ISOMER SPECIFIC 2-HYDROXYACID DEHYDROGENASE FAMILY PROTEIN (AFU_ORTHOLOGUE AFUA_1G13630)"/>
    <property type="match status" value="1"/>
</dbReference>
<evidence type="ECO:0000256" key="3">
    <source>
        <dbReference type="ARBA" id="ARBA00023027"/>
    </source>
</evidence>
<comment type="similarity">
    <text evidence="1 4">Belongs to the D-isomer specific 2-hydroxyacid dehydrogenase family.</text>
</comment>
<reference evidence="7" key="2">
    <citation type="journal article" date="2021" name="PeerJ">
        <title>Extensive microbial diversity within the chicken gut microbiome revealed by metagenomics and culture.</title>
        <authorList>
            <person name="Gilroy R."/>
            <person name="Ravi A."/>
            <person name="Getino M."/>
            <person name="Pursley I."/>
            <person name="Horton D.L."/>
            <person name="Alikhan N.F."/>
            <person name="Baker D."/>
            <person name="Gharbi K."/>
            <person name="Hall N."/>
            <person name="Watson M."/>
            <person name="Adriaenssens E.M."/>
            <person name="Foster-Nyarko E."/>
            <person name="Jarju S."/>
            <person name="Secka A."/>
            <person name="Antonio M."/>
            <person name="Oren A."/>
            <person name="Chaudhuri R.R."/>
            <person name="La Ragione R."/>
            <person name="Hildebrand F."/>
            <person name="Pallen M.J."/>
        </authorList>
    </citation>
    <scope>NUCLEOTIDE SEQUENCE</scope>
    <source>
        <strain evidence="7">ChiSxjej1B13-7041</strain>
    </source>
</reference>
<dbReference type="GO" id="GO:0051287">
    <property type="term" value="F:NAD binding"/>
    <property type="evidence" value="ECO:0007669"/>
    <property type="project" value="InterPro"/>
</dbReference>
<name>A0A9D1ELL1_9FIRM</name>
<dbReference type="CDD" id="cd05299">
    <property type="entry name" value="CtBP_dh"/>
    <property type="match status" value="1"/>
</dbReference>
<dbReference type="InterPro" id="IPR050418">
    <property type="entry name" value="D-iso_2-hydroxyacid_DH_PdxB"/>
</dbReference>
<dbReference type="InterPro" id="IPR043322">
    <property type="entry name" value="CtBP"/>
</dbReference>
<gene>
    <name evidence="7" type="ORF">IAB98_10480</name>
</gene>
<dbReference type="EMBL" id="DVHU01000093">
    <property type="protein sequence ID" value="HIR93829.1"/>
    <property type="molecule type" value="Genomic_DNA"/>
</dbReference>
<evidence type="ECO:0000259" key="5">
    <source>
        <dbReference type="Pfam" id="PF00389"/>
    </source>
</evidence>
<dbReference type="AlphaFoldDB" id="A0A9D1ELL1"/>
<keyword evidence="2 4" id="KW-0560">Oxidoreductase</keyword>
<evidence type="ECO:0000313" key="7">
    <source>
        <dbReference type="EMBL" id="HIR93829.1"/>
    </source>
</evidence>
<proteinExistence type="inferred from homology"/>
<comment type="caution">
    <text evidence="7">The sequence shown here is derived from an EMBL/GenBank/DDBJ whole genome shotgun (WGS) entry which is preliminary data.</text>
</comment>
<protein>
    <submittedName>
        <fullName evidence="7">C-terminal binding protein</fullName>
    </submittedName>
</protein>
<reference evidence="7" key="1">
    <citation type="submission" date="2020-10" db="EMBL/GenBank/DDBJ databases">
        <authorList>
            <person name="Gilroy R."/>
        </authorList>
    </citation>
    <scope>NUCLEOTIDE SEQUENCE</scope>
    <source>
        <strain evidence="7">ChiSxjej1B13-7041</strain>
    </source>
</reference>
<dbReference type="Pfam" id="PF02826">
    <property type="entry name" value="2-Hacid_dh_C"/>
    <property type="match status" value="1"/>
</dbReference>
<keyword evidence="3" id="KW-0520">NAD</keyword>
<dbReference type="InterPro" id="IPR006139">
    <property type="entry name" value="D-isomer_2_OHA_DH_cat_dom"/>
</dbReference>
<dbReference type="SUPFAM" id="SSF52283">
    <property type="entry name" value="Formate/glycerate dehydrogenase catalytic domain-like"/>
    <property type="match status" value="1"/>
</dbReference>
<dbReference type="GO" id="GO:0003714">
    <property type="term" value="F:transcription corepressor activity"/>
    <property type="evidence" value="ECO:0007669"/>
    <property type="project" value="InterPro"/>
</dbReference>
<dbReference type="PROSITE" id="PS00671">
    <property type="entry name" value="D_2_HYDROXYACID_DH_3"/>
    <property type="match status" value="1"/>
</dbReference>